<keyword evidence="2" id="KW-1185">Reference proteome</keyword>
<accession>A0AAV4SUE2</accession>
<name>A0AAV4SUE2_9ARAC</name>
<evidence type="ECO:0000313" key="1">
    <source>
        <dbReference type="EMBL" id="GIY38033.1"/>
    </source>
</evidence>
<reference evidence="1 2" key="1">
    <citation type="submission" date="2021-06" db="EMBL/GenBank/DDBJ databases">
        <title>Caerostris darwini draft genome.</title>
        <authorList>
            <person name="Kono N."/>
            <person name="Arakawa K."/>
        </authorList>
    </citation>
    <scope>NUCLEOTIDE SEQUENCE [LARGE SCALE GENOMIC DNA]</scope>
</reference>
<gene>
    <name evidence="1" type="ORF">CDAR_399031</name>
</gene>
<organism evidence="1 2">
    <name type="scientific">Caerostris darwini</name>
    <dbReference type="NCBI Taxonomy" id="1538125"/>
    <lineage>
        <taxon>Eukaryota</taxon>
        <taxon>Metazoa</taxon>
        <taxon>Ecdysozoa</taxon>
        <taxon>Arthropoda</taxon>
        <taxon>Chelicerata</taxon>
        <taxon>Arachnida</taxon>
        <taxon>Araneae</taxon>
        <taxon>Araneomorphae</taxon>
        <taxon>Entelegynae</taxon>
        <taxon>Araneoidea</taxon>
        <taxon>Araneidae</taxon>
        <taxon>Caerostris</taxon>
    </lineage>
</organism>
<protein>
    <submittedName>
        <fullName evidence="1">Uncharacterized protein</fullName>
    </submittedName>
</protein>
<dbReference type="AlphaFoldDB" id="A0AAV4SUE2"/>
<dbReference type="EMBL" id="BPLQ01008536">
    <property type="protein sequence ID" value="GIY38033.1"/>
    <property type="molecule type" value="Genomic_DNA"/>
</dbReference>
<proteinExistence type="predicted"/>
<dbReference type="Proteomes" id="UP001054837">
    <property type="component" value="Unassembled WGS sequence"/>
</dbReference>
<comment type="caution">
    <text evidence="1">The sequence shown here is derived from an EMBL/GenBank/DDBJ whole genome shotgun (WGS) entry which is preliminary data.</text>
</comment>
<sequence>MCDLERIHEEHRYAMEEQQGLSNVKFFGSRMEENQTSMPLNEANGDFGGNDVNMTESTPLSTENMINFSSSYCSKKCMRNFIVKARFPDVGDIIEDLSKQRVLGRCPRGVMRHSQEISLPLQLHCYGRRFESHLWQPNFFTGIRAQSKHSVSSAFGSTIENSLRMENL</sequence>
<evidence type="ECO:0000313" key="2">
    <source>
        <dbReference type="Proteomes" id="UP001054837"/>
    </source>
</evidence>